<proteinExistence type="predicted"/>
<comment type="caution">
    <text evidence="2">The sequence shown here is derived from an EMBL/GenBank/DDBJ whole genome shotgun (WGS) entry which is preliminary data.</text>
</comment>
<accession>A0A7W9BTN1</accession>
<dbReference type="Proteomes" id="UP000546701">
    <property type="component" value="Unassembled WGS sequence"/>
</dbReference>
<dbReference type="RefSeq" id="WP_157176049.1">
    <property type="nucleotide sequence ID" value="NZ_BMJP01000003.1"/>
</dbReference>
<reference evidence="2 3" key="1">
    <citation type="submission" date="2020-08" db="EMBL/GenBank/DDBJ databases">
        <title>Genomic Encyclopedia of Type Strains, Phase IV (KMG-IV): sequencing the most valuable type-strain genomes for metagenomic binning, comparative biology and taxonomic classification.</title>
        <authorList>
            <person name="Goeker M."/>
        </authorList>
    </citation>
    <scope>NUCLEOTIDE SEQUENCE [LARGE SCALE GENOMIC DNA]</scope>
    <source>
        <strain evidence="2 3">DSM 103336</strain>
    </source>
</reference>
<dbReference type="Gene3D" id="2.30.42.10">
    <property type="match status" value="1"/>
</dbReference>
<dbReference type="OrthoDB" id="9812912at2"/>
<keyword evidence="3" id="KW-1185">Reference proteome</keyword>
<dbReference type="InterPro" id="IPR036034">
    <property type="entry name" value="PDZ_sf"/>
</dbReference>
<feature type="domain" description="PDZ" evidence="1">
    <location>
        <begin position="221"/>
        <end position="274"/>
    </location>
</feature>
<protein>
    <submittedName>
        <fullName evidence="2">General secretion pathway protein C</fullName>
    </submittedName>
</protein>
<dbReference type="Pfam" id="PF13180">
    <property type="entry name" value="PDZ_2"/>
    <property type="match status" value="1"/>
</dbReference>
<evidence type="ECO:0000313" key="2">
    <source>
        <dbReference type="EMBL" id="MBB5729790.1"/>
    </source>
</evidence>
<evidence type="ECO:0000259" key="1">
    <source>
        <dbReference type="Pfam" id="PF13180"/>
    </source>
</evidence>
<dbReference type="InterPro" id="IPR001478">
    <property type="entry name" value="PDZ"/>
</dbReference>
<organism evidence="2 3">
    <name type="scientific">Sphingomonas prati</name>
    <dbReference type="NCBI Taxonomy" id="1843237"/>
    <lineage>
        <taxon>Bacteria</taxon>
        <taxon>Pseudomonadati</taxon>
        <taxon>Pseudomonadota</taxon>
        <taxon>Alphaproteobacteria</taxon>
        <taxon>Sphingomonadales</taxon>
        <taxon>Sphingomonadaceae</taxon>
        <taxon>Sphingomonas</taxon>
    </lineage>
</organism>
<sequence length="277" mass="27706">MLTPSAASDPIGVVRPASANRRLGIILAVGTLAVIGAYAATSPSEPAATVATAPPPLPAPPPMPALATPVPPPQPLPVGPVAPGAILRGSIPGLSVNATFATRAGGGSILVTRGDGTRALIANGTDVVPGTRLTGVAADRATFTTGATRFWMPLQSEAAAKADPGPATVMTAAAAPLPPPTVPAAASASEMRDSVAYQAALTPGADGVYRGYTVRALPPLFAKAGLKPGDIITGINGRAFDGPTEMAMLAHEAAISSTVVFRIRRGGQTQELQVQPR</sequence>
<name>A0A7W9BTN1_9SPHN</name>
<dbReference type="EMBL" id="JACIJR010000005">
    <property type="protein sequence ID" value="MBB5729790.1"/>
    <property type="molecule type" value="Genomic_DNA"/>
</dbReference>
<gene>
    <name evidence="2" type="ORF">FHS99_002286</name>
</gene>
<dbReference type="AlphaFoldDB" id="A0A7W9BTN1"/>
<evidence type="ECO:0000313" key="3">
    <source>
        <dbReference type="Proteomes" id="UP000546701"/>
    </source>
</evidence>
<dbReference type="SUPFAM" id="SSF50156">
    <property type="entry name" value="PDZ domain-like"/>
    <property type="match status" value="1"/>
</dbReference>